<dbReference type="PANTHER" id="PTHR46327">
    <property type="entry name" value="F16F4.11 PROTEIN-RELATED"/>
    <property type="match status" value="1"/>
</dbReference>
<dbReference type="AlphaFoldDB" id="A0A7J7LW44"/>
<feature type="domain" description="Myb/SANT-like DNA-binding" evidence="3">
    <location>
        <begin position="115"/>
        <end position="211"/>
    </location>
</feature>
<comment type="caution">
    <text evidence="4">The sequence shown here is derived from an EMBL/GenBank/DDBJ whole genome shotgun (WGS) entry which is preliminary data.</text>
</comment>
<protein>
    <recommendedName>
        <fullName evidence="6">Retrotransposon gag domain-containing protein</fullName>
    </recommendedName>
</protein>
<feature type="region of interest" description="Disordered" evidence="1">
    <location>
        <begin position="299"/>
        <end position="351"/>
    </location>
</feature>
<dbReference type="Proteomes" id="UP000541444">
    <property type="component" value="Unassembled WGS sequence"/>
</dbReference>
<feature type="region of interest" description="Disordered" evidence="1">
    <location>
        <begin position="56"/>
        <end position="108"/>
    </location>
</feature>
<dbReference type="InterPro" id="IPR044822">
    <property type="entry name" value="Myb_DNA-bind_4"/>
</dbReference>
<feature type="compositionally biased region" description="Polar residues" evidence="1">
    <location>
        <begin position="640"/>
        <end position="650"/>
    </location>
</feature>
<feature type="compositionally biased region" description="Low complexity" evidence="1">
    <location>
        <begin position="28"/>
        <end position="42"/>
    </location>
</feature>
<feature type="compositionally biased region" description="Polar residues" evidence="1">
    <location>
        <begin position="332"/>
        <end position="351"/>
    </location>
</feature>
<feature type="compositionally biased region" description="Basic and acidic residues" evidence="1">
    <location>
        <begin position="651"/>
        <end position="673"/>
    </location>
</feature>
<evidence type="ECO:0000256" key="1">
    <source>
        <dbReference type="SAM" id="MobiDB-lite"/>
    </source>
</evidence>
<name>A0A7J7LW44_9MAGN</name>
<dbReference type="Pfam" id="PF03732">
    <property type="entry name" value="Retrotrans_gag"/>
    <property type="match status" value="1"/>
</dbReference>
<evidence type="ECO:0000313" key="4">
    <source>
        <dbReference type="EMBL" id="KAF6146784.1"/>
    </source>
</evidence>
<dbReference type="OrthoDB" id="1727874at2759"/>
<proteinExistence type="predicted"/>
<evidence type="ECO:0008006" key="6">
    <source>
        <dbReference type="Google" id="ProtNLM"/>
    </source>
</evidence>
<dbReference type="InterPro" id="IPR005162">
    <property type="entry name" value="Retrotrans_gag_dom"/>
</dbReference>
<reference evidence="4 5" key="1">
    <citation type="journal article" date="2020" name="IScience">
        <title>Genome Sequencing of the Endangered Kingdonia uniflora (Circaeasteraceae, Ranunculales) Reveals Potential Mechanisms of Evolutionary Specialization.</title>
        <authorList>
            <person name="Sun Y."/>
            <person name="Deng T."/>
            <person name="Zhang A."/>
            <person name="Moore M.J."/>
            <person name="Landis J.B."/>
            <person name="Lin N."/>
            <person name="Zhang H."/>
            <person name="Zhang X."/>
            <person name="Huang J."/>
            <person name="Zhang X."/>
            <person name="Sun H."/>
            <person name="Wang H."/>
        </authorList>
    </citation>
    <scope>NUCLEOTIDE SEQUENCE [LARGE SCALE GENOMIC DNA]</scope>
    <source>
        <strain evidence="4">TB1705</strain>
        <tissue evidence="4">Leaf</tissue>
    </source>
</reference>
<feature type="region of interest" description="Disordered" evidence="1">
    <location>
        <begin position="1"/>
        <end position="42"/>
    </location>
</feature>
<dbReference type="Pfam" id="PF13837">
    <property type="entry name" value="Myb_DNA-bind_4"/>
    <property type="match status" value="1"/>
</dbReference>
<gene>
    <name evidence="4" type="ORF">GIB67_007498</name>
</gene>
<evidence type="ECO:0000259" key="2">
    <source>
        <dbReference type="Pfam" id="PF03732"/>
    </source>
</evidence>
<feature type="compositionally biased region" description="Basic and acidic residues" evidence="1">
    <location>
        <begin position="299"/>
        <end position="321"/>
    </location>
</feature>
<dbReference type="EMBL" id="JACGCM010001956">
    <property type="protein sequence ID" value="KAF6146784.1"/>
    <property type="molecule type" value="Genomic_DNA"/>
</dbReference>
<feature type="region of interest" description="Disordered" evidence="1">
    <location>
        <begin position="587"/>
        <end position="683"/>
    </location>
</feature>
<evidence type="ECO:0000313" key="5">
    <source>
        <dbReference type="Proteomes" id="UP000541444"/>
    </source>
</evidence>
<evidence type="ECO:0000259" key="3">
    <source>
        <dbReference type="Pfam" id="PF13837"/>
    </source>
</evidence>
<dbReference type="Gene3D" id="1.10.10.60">
    <property type="entry name" value="Homeodomain-like"/>
    <property type="match status" value="1"/>
</dbReference>
<keyword evidence="5" id="KW-1185">Reference proteome</keyword>
<accession>A0A7J7LW44</accession>
<dbReference type="PANTHER" id="PTHR46327:SF2">
    <property type="entry name" value="SEQUENCE-SPECIFIC DNA BINDING TRANSCRIPTION FACTOR"/>
    <property type="match status" value="1"/>
</dbReference>
<sequence>METNGMQSGILPGMLGLEMPLHPHHHQQPQQQHPNHQNHQYPPHLHQHMVTFASHDPEHHTQSVKPSAYTYPSKSKQPPAPAPPQQMTLSDEDEHGFAGDENGGDGRKRVSTWQRVKWTDNMVRILIMMVFYVGDDNLPEASNLDLSSACKKKAGGLLQKKGKWKSVSRAMMEKEFYVSPQQCEDKFNDLNKRYKRVNDILGKGTACKVVENQNLLESMDHLSPKMKDEARKLLNSKHLFFREMCAYHNSGSNGGGGGGVPHQSLEMAMESHNSQQQRCFHSPEAGATHELQPSIHLGGEVHSDISRGPRPSKHQEEEQRPQSHILTRNRLSKGTNTHNPQPPRQATQTTHHYVTQEQVDQHIKELIEAQALGNKDYLAKLQGSPIAKELFNMEIPKGFHTPKIRNYKGTDPKEHIQQYLDSLGLYSNLNHILCRLFTTSLQGEPLRWFHSLLEDSILTFDQLQKQFIKMYAHNKDKEENLYYVISLKHSQGEKLETFAKKFLELTRKVDNLDQKIVVTAFTNALQLDCKAKEHLFLNKPATLEDMITKRLLEYIFKDWRIFEYIIDLESYKNGSYKMQIEVVQVESQAPPARDRDQLPETSHISARKRLGPRGVASKAISRNLPHEPQPSIHLGGEVQSEVSRCHQNSIRQEEDQRPLHQVPTRDRLSEGTRTHHPLPARPTIQSTRHYVTKEHIDQQIKELTAAQVLGSTGDTTKLQGSLIAKELFDMEIPKGFHTPKICKYKGTDPKEHIQQYRDSLELYSNLNHILCRLFATSLQEKPL</sequence>
<feature type="domain" description="Retrotransposon gag" evidence="2">
    <location>
        <begin position="435"/>
        <end position="526"/>
    </location>
</feature>
<organism evidence="4 5">
    <name type="scientific">Kingdonia uniflora</name>
    <dbReference type="NCBI Taxonomy" id="39325"/>
    <lineage>
        <taxon>Eukaryota</taxon>
        <taxon>Viridiplantae</taxon>
        <taxon>Streptophyta</taxon>
        <taxon>Embryophyta</taxon>
        <taxon>Tracheophyta</taxon>
        <taxon>Spermatophyta</taxon>
        <taxon>Magnoliopsida</taxon>
        <taxon>Ranunculales</taxon>
        <taxon>Circaeasteraceae</taxon>
        <taxon>Kingdonia</taxon>
    </lineage>
</organism>